<organism evidence="2 3">
    <name type="scientific">Thalassiosira pseudonana</name>
    <name type="common">Marine diatom</name>
    <name type="synonym">Cyclotella nana</name>
    <dbReference type="NCBI Taxonomy" id="35128"/>
    <lineage>
        <taxon>Eukaryota</taxon>
        <taxon>Sar</taxon>
        <taxon>Stramenopiles</taxon>
        <taxon>Ochrophyta</taxon>
        <taxon>Bacillariophyta</taxon>
        <taxon>Coscinodiscophyceae</taxon>
        <taxon>Thalassiosirophycidae</taxon>
        <taxon>Thalassiosirales</taxon>
        <taxon>Thalassiosiraceae</taxon>
        <taxon>Thalassiosira</taxon>
    </lineage>
</organism>
<feature type="compositionally biased region" description="Low complexity" evidence="1">
    <location>
        <begin position="265"/>
        <end position="276"/>
    </location>
</feature>
<gene>
    <name evidence="2" type="ORF">THAPSDRAFT_11627</name>
</gene>
<sequence length="410" mass="42565">MVEIISCLSDSDDETVNDLTGVVKSSIADTAADTAGGGGGSSNNGSGDSLKENMPNVDSTAKQQTKGDSKTEGEGSHTSLPVKKTTSSPAKPSSLGRNSNNDDNDVEVVDSDVIQAQLAAAAATDSLNNNTITNGATTTTTTTTTATAAAYNETHNSDDELQIVGQANVTNLPHNRQDCLVCRFKSAPGTNGQKPNLYYASGGVTEEAVGGMSGDNGLFCELCYCDCTSWINGGKGTYGTADSTTTSAAAAAASGGGGGDGTGSGAVRSAASSVTTNNNAPHKNHCQATDRGPNKHFWKNMRTAIKEGRDPATANSTVARFSPGRGSAATAAASSAMIYREMMRQSHEEARASLQQSRLSGGRRRRSDPPPAAAAAVPRRRNRPANSRRSSPHDHQQRIRTQAMLEELYK</sequence>
<feature type="region of interest" description="Disordered" evidence="1">
    <location>
        <begin position="344"/>
        <end position="398"/>
    </location>
</feature>
<dbReference type="EMBL" id="CM000652">
    <property type="protein sequence ID" value="EED88012.1"/>
    <property type="molecule type" value="Genomic_DNA"/>
</dbReference>
<dbReference type="KEGG" id="tps:THAPSDRAFT_11627"/>
<feature type="region of interest" description="Disordered" evidence="1">
    <location>
        <begin position="30"/>
        <end position="105"/>
    </location>
</feature>
<feature type="compositionally biased region" description="Low complexity" evidence="1">
    <location>
        <begin position="83"/>
        <end position="101"/>
    </location>
</feature>
<evidence type="ECO:0000256" key="1">
    <source>
        <dbReference type="SAM" id="MobiDB-lite"/>
    </source>
</evidence>
<name>B8CF34_THAPS</name>
<dbReference type="PaxDb" id="35128-Thaps11627"/>
<dbReference type="HOGENOM" id="CLU_671755_0_0_1"/>
<dbReference type="GeneID" id="7447782"/>
<accession>B8CF34</accession>
<dbReference type="RefSeq" id="XP_002294652.1">
    <property type="nucleotide sequence ID" value="XM_002294616.1"/>
</dbReference>
<feature type="compositionally biased region" description="Basic and acidic residues" evidence="1">
    <location>
        <begin position="65"/>
        <end position="75"/>
    </location>
</feature>
<reference evidence="2 3" key="1">
    <citation type="journal article" date="2004" name="Science">
        <title>The genome of the diatom Thalassiosira pseudonana: ecology, evolution, and metabolism.</title>
        <authorList>
            <person name="Armbrust E.V."/>
            <person name="Berges J.A."/>
            <person name="Bowler C."/>
            <person name="Green B.R."/>
            <person name="Martinez D."/>
            <person name="Putnam N.H."/>
            <person name="Zhou S."/>
            <person name="Allen A.E."/>
            <person name="Apt K.E."/>
            <person name="Bechner M."/>
            <person name="Brzezinski M.A."/>
            <person name="Chaal B.K."/>
            <person name="Chiovitti A."/>
            <person name="Davis A.K."/>
            <person name="Demarest M.S."/>
            <person name="Detter J.C."/>
            <person name="Glavina T."/>
            <person name="Goodstein D."/>
            <person name="Hadi M.Z."/>
            <person name="Hellsten U."/>
            <person name="Hildebrand M."/>
            <person name="Jenkins B.D."/>
            <person name="Jurka J."/>
            <person name="Kapitonov V.V."/>
            <person name="Kroger N."/>
            <person name="Lau W.W."/>
            <person name="Lane T.W."/>
            <person name="Larimer F.W."/>
            <person name="Lippmeier J.C."/>
            <person name="Lucas S."/>
            <person name="Medina M."/>
            <person name="Montsant A."/>
            <person name="Obornik M."/>
            <person name="Parker M.S."/>
            <person name="Palenik B."/>
            <person name="Pazour G.J."/>
            <person name="Richardson P.M."/>
            <person name="Rynearson T.A."/>
            <person name="Saito M.A."/>
            <person name="Schwartz D.C."/>
            <person name="Thamatrakoln K."/>
            <person name="Valentin K."/>
            <person name="Vardi A."/>
            <person name="Wilkerson F.P."/>
            <person name="Rokhsar D.S."/>
        </authorList>
    </citation>
    <scope>NUCLEOTIDE SEQUENCE [LARGE SCALE GENOMIC DNA]</scope>
    <source>
        <strain evidence="2 3">CCMP1335</strain>
    </source>
</reference>
<reference evidence="2 3" key="2">
    <citation type="journal article" date="2008" name="Nature">
        <title>The Phaeodactylum genome reveals the evolutionary history of diatom genomes.</title>
        <authorList>
            <person name="Bowler C."/>
            <person name="Allen A.E."/>
            <person name="Badger J.H."/>
            <person name="Grimwood J."/>
            <person name="Jabbari K."/>
            <person name="Kuo A."/>
            <person name="Maheswari U."/>
            <person name="Martens C."/>
            <person name="Maumus F."/>
            <person name="Otillar R.P."/>
            <person name="Rayko E."/>
            <person name="Salamov A."/>
            <person name="Vandepoele K."/>
            <person name="Beszteri B."/>
            <person name="Gruber A."/>
            <person name="Heijde M."/>
            <person name="Katinka M."/>
            <person name="Mock T."/>
            <person name="Valentin K."/>
            <person name="Verret F."/>
            <person name="Berges J.A."/>
            <person name="Brownlee C."/>
            <person name="Cadoret J.P."/>
            <person name="Chiovitti A."/>
            <person name="Choi C.J."/>
            <person name="Coesel S."/>
            <person name="De Martino A."/>
            <person name="Detter J.C."/>
            <person name="Durkin C."/>
            <person name="Falciatore A."/>
            <person name="Fournet J."/>
            <person name="Haruta M."/>
            <person name="Huysman M.J."/>
            <person name="Jenkins B.D."/>
            <person name="Jiroutova K."/>
            <person name="Jorgensen R.E."/>
            <person name="Joubert Y."/>
            <person name="Kaplan A."/>
            <person name="Kroger N."/>
            <person name="Kroth P.G."/>
            <person name="La Roche J."/>
            <person name="Lindquist E."/>
            <person name="Lommer M."/>
            <person name="Martin-Jezequel V."/>
            <person name="Lopez P.J."/>
            <person name="Lucas S."/>
            <person name="Mangogna M."/>
            <person name="McGinnis K."/>
            <person name="Medlin L.K."/>
            <person name="Montsant A."/>
            <person name="Oudot-Le Secq M.P."/>
            <person name="Napoli C."/>
            <person name="Obornik M."/>
            <person name="Parker M.S."/>
            <person name="Petit J.L."/>
            <person name="Porcel B.M."/>
            <person name="Poulsen N."/>
            <person name="Robison M."/>
            <person name="Rychlewski L."/>
            <person name="Rynearson T.A."/>
            <person name="Schmutz J."/>
            <person name="Shapiro H."/>
            <person name="Siaut M."/>
            <person name="Stanley M."/>
            <person name="Sussman M.R."/>
            <person name="Taylor A.R."/>
            <person name="Vardi A."/>
            <person name="von Dassow P."/>
            <person name="Vyverman W."/>
            <person name="Willis A."/>
            <person name="Wyrwicz L.S."/>
            <person name="Rokhsar D.S."/>
            <person name="Weissenbach J."/>
            <person name="Armbrust E.V."/>
            <person name="Green B.R."/>
            <person name="Van de Peer Y."/>
            <person name="Grigoriev I.V."/>
        </authorList>
    </citation>
    <scope>NUCLEOTIDE SEQUENCE [LARGE SCALE GENOMIC DNA]</scope>
    <source>
        <strain evidence="2 3">CCMP1335</strain>
    </source>
</reference>
<evidence type="ECO:0000313" key="2">
    <source>
        <dbReference type="EMBL" id="EED88012.1"/>
    </source>
</evidence>
<dbReference type="Proteomes" id="UP000001449">
    <property type="component" value="Chromosome 20"/>
</dbReference>
<evidence type="ECO:0000313" key="3">
    <source>
        <dbReference type="Proteomes" id="UP000001449"/>
    </source>
</evidence>
<dbReference type="InParanoid" id="B8CF34"/>
<feature type="region of interest" description="Disordered" evidence="1">
    <location>
        <begin position="250"/>
        <end position="328"/>
    </location>
</feature>
<proteinExistence type="predicted"/>
<keyword evidence="3" id="KW-1185">Reference proteome</keyword>
<feature type="compositionally biased region" description="Gly residues" evidence="1">
    <location>
        <begin position="254"/>
        <end position="264"/>
    </location>
</feature>
<protein>
    <submittedName>
        <fullName evidence="2">Uncharacterized protein</fullName>
    </submittedName>
</protein>
<dbReference type="AlphaFoldDB" id="B8CF34"/>